<reference evidence="1 2" key="1">
    <citation type="submission" date="2019-04" db="EMBL/GenBank/DDBJ databases">
        <authorList>
            <person name="Hwang J.C."/>
        </authorList>
    </citation>
    <scope>NUCLEOTIDE SEQUENCE [LARGE SCALE GENOMIC DNA]</scope>
    <source>
        <strain evidence="1 2">IMCC35001</strain>
    </source>
</reference>
<proteinExistence type="predicted"/>
<protein>
    <submittedName>
        <fullName evidence="1">Uncharacterized protein</fullName>
    </submittedName>
</protein>
<evidence type="ECO:0000313" key="1">
    <source>
        <dbReference type="EMBL" id="TKB50262.1"/>
    </source>
</evidence>
<dbReference type="AlphaFoldDB" id="A0A4U1BG33"/>
<name>A0A4U1BG33_9GAMM</name>
<dbReference type="Proteomes" id="UP000305674">
    <property type="component" value="Unassembled WGS sequence"/>
</dbReference>
<sequence length="361" mass="41332">MFRALWLLICLVLIAKVVFSDLNRGAEPEPPADPRLAQIIELVEQERADAAYEAIAGLLPEITTAEVKQYLYKLRAKIEVDRRHYHYAAASLTLAQQAGDHSMVTADRIDQLKGWIGKMQQERALDDGYRDARNNGIAGELKGQVTILYLYLNDNRWSKWSGRERQQNRQYLQQVTGWYQRRAQEYGLAKPSFDTRFFFLTAPKGITKEWLRSKRFFSDAQQLIARQLGYGSMKEFVDTKAPSGEVALVFHSNGEARSFALSCRNKQTAPQCHYEYAMLTEKVSPGARHTFIPQVQAHEMLHLFGAADLYRIRNARDYAVTDIMNYYSDTLGHATIDPITAWSIGWAQVPDAPFEIENKEK</sequence>
<evidence type="ECO:0000313" key="2">
    <source>
        <dbReference type="Proteomes" id="UP000305674"/>
    </source>
</evidence>
<organism evidence="1 2">
    <name type="scientific">Ferrimonas sediminicola</name>
    <dbReference type="NCBI Taxonomy" id="2569538"/>
    <lineage>
        <taxon>Bacteria</taxon>
        <taxon>Pseudomonadati</taxon>
        <taxon>Pseudomonadota</taxon>
        <taxon>Gammaproteobacteria</taxon>
        <taxon>Alteromonadales</taxon>
        <taxon>Ferrimonadaceae</taxon>
        <taxon>Ferrimonas</taxon>
    </lineage>
</organism>
<comment type="caution">
    <text evidence="1">The sequence shown here is derived from an EMBL/GenBank/DDBJ whole genome shotgun (WGS) entry which is preliminary data.</text>
</comment>
<keyword evidence="2" id="KW-1185">Reference proteome</keyword>
<dbReference type="RefSeq" id="WP_136851480.1">
    <property type="nucleotide sequence ID" value="NZ_SWCI01000002.1"/>
</dbReference>
<gene>
    <name evidence="1" type="ORF">FCL40_03620</name>
</gene>
<accession>A0A4U1BG33</accession>
<dbReference type="OrthoDB" id="6395838at2"/>
<dbReference type="EMBL" id="SWCI01000002">
    <property type="protein sequence ID" value="TKB50262.1"/>
    <property type="molecule type" value="Genomic_DNA"/>
</dbReference>